<dbReference type="KEGG" id="spir:CWM47_31725"/>
<name>A0A2K8Z811_9BACT</name>
<keyword evidence="2" id="KW-1185">Reference proteome</keyword>
<accession>A0A2K8Z811</accession>
<reference evidence="1 2" key="1">
    <citation type="submission" date="2017-11" db="EMBL/GenBank/DDBJ databases">
        <title>Taxonomic description and genome sequences of Spirosoma HA7 sp. nov., isolated from pollen microhabitat of Corylus avellana.</title>
        <authorList>
            <person name="Ambika Manirajan B."/>
            <person name="Suarez C."/>
            <person name="Ratering S."/>
            <person name="Geissler-Plaum R."/>
            <person name="Cardinale M."/>
            <person name="Sylvia S."/>
        </authorList>
    </citation>
    <scope>NUCLEOTIDE SEQUENCE [LARGE SCALE GENOMIC DNA]</scope>
    <source>
        <strain evidence="1 2">HA7</strain>
    </source>
</reference>
<organism evidence="1 2">
    <name type="scientific">Spirosoma pollinicola</name>
    <dbReference type="NCBI Taxonomy" id="2057025"/>
    <lineage>
        <taxon>Bacteria</taxon>
        <taxon>Pseudomonadati</taxon>
        <taxon>Bacteroidota</taxon>
        <taxon>Cytophagia</taxon>
        <taxon>Cytophagales</taxon>
        <taxon>Cytophagaceae</taxon>
        <taxon>Spirosoma</taxon>
    </lineage>
</organism>
<gene>
    <name evidence="1" type="ORF">CWM47_31725</name>
</gene>
<evidence type="ECO:0000313" key="1">
    <source>
        <dbReference type="EMBL" id="AUD06017.1"/>
    </source>
</evidence>
<protein>
    <submittedName>
        <fullName evidence="1">Uncharacterized protein</fullName>
    </submittedName>
</protein>
<dbReference type="EMBL" id="CP025096">
    <property type="protein sequence ID" value="AUD06017.1"/>
    <property type="molecule type" value="Genomic_DNA"/>
</dbReference>
<proteinExistence type="predicted"/>
<dbReference type="AlphaFoldDB" id="A0A2K8Z811"/>
<dbReference type="Proteomes" id="UP000232883">
    <property type="component" value="Chromosome"/>
</dbReference>
<sequence>MGKVVGQGERLIVKVLQEPVELVGSLTDDRLEDLSQCEGWTVDYLKHNGYQQLQGCIQLRYTVMEV</sequence>
<evidence type="ECO:0000313" key="2">
    <source>
        <dbReference type="Proteomes" id="UP000232883"/>
    </source>
</evidence>